<gene>
    <name evidence="1" type="ORF">N7450_010277</name>
</gene>
<dbReference type="AlphaFoldDB" id="A0AAD6GP64"/>
<accession>A0AAD6GP64</accession>
<protein>
    <submittedName>
        <fullName evidence="1">Uncharacterized protein</fullName>
    </submittedName>
</protein>
<dbReference type="Proteomes" id="UP001216150">
    <property type="component" value="Unassembled WGS sequence"/>
</dbReference>
<name>A0AAD6GP64_9EURO</name>
<proteinExistence type="predicted"/>
<evidence type="ECO:0000313" key="2">
    <source>
        <dbReference type="Proteomes" id="UP001216150"/>
    </source>
</evidence>
<comment type="caution">
    <text evidence="1">The sequence shown here is derived from an EMBL/GenBank/DDBJ whole genome shotgun (WGS) entry which is preliminary data.</text>
</comment>
<reference evidence="1 2" key="1">
    <citation type="journal article" date="2023" name="IMA Fungus">
        <title>Comparative genomic study of the Penicillium genus elucidates a diverse pangenome and 15 lateral gene transfer events.</title>
        <authorList>
            <person name="Petersen C."/>
            <person name="Sorensen T."/>
            <person name="Nielsen M.R."/>
            <person name="Sondergaard T.E."/>
            <person name="Sorensen J.L."/>
            <person name="Fitzpatrick D.A."/>
            <person name="Frisvad J.C."/>
            <person name="Nielsen K.L."/>
        </authorList>
    </citation>
    <scope>NUCLEOTIDE SEQUENCE [LARGE SCALE GENOMIC DNA]</scope>
    <source>
        <strain evidence="1 2">IBT 29057</strain>
    </source>
</reference>
<dbReference type="EMBL" id="JAQJAC010000009">
    <property type="protein sequence ID" value="KAJ5573293.1"/>
    <property type="molecule type" value="Genomic_DNA"/>
</dbReference>
<keyword evidence="2" id="KW-1185">Reference proteome</keyword>
<evidence type="ECO:0000313" key="1">
    <source>
        <dbReference type="EMBL" id="KAJ5573293.1"/>
    </source>
</evidence>
<organism evidence="1 2">
    <name type="scientific">Penicillium hetheringtonii</name>
    <dbReference type="NCBI Taxonomy" id="911720"/>
    <lineage>
        <taxon>Eukaryota</taxon>
        <taxon>Fungi</taxon>
        <taxon>Dikarya</taxon>
        <taxon>Ascomycota</taxon>
        <taxon>Pezizomycotina</taxon>
        <taxon>Eurotiomycetes</taxon>
        <taxon>Eurotiomycetidae</taxon>
        <taxon>Eurotiales</taxon>
        <taxon>Aspergillaceae</taxon>
        <taxon>Penicillium</taxon>
    </lineage>
</organism>
<sequence>MLLDQVHLDSAHATEAIPLDGFRALLQLIDPSQQEATDKDGYSALHKAISLYGKDFIAYDSLYSLIERLVDHYPEAIYMKVKPSA</sequence>